<sequence>MRNEAVNLPLVEIDERFHNLIPSRFPPVPVYERIAGGRDELFAQVEEITNPRVRERDRLTQGLAPIDQQLPRFKNWNHAPFVYPNPEGSRFFKANRNVLELAGDLQTALVISVGKRETFLRRTAEPPTLIEMRQIVRPVRGRYLDARGWNGGNDRDRRLALGDEAVRLELDGILFSPSERPSALGIVVLKPECLGKPDQGDHFKYVWNGQRISVLYSFRNDQKYSPDDLALDEAIMAA</sequence>
<dbReference type="RefSeq" id="WP_315724866.1">
    <property type="nucleotide sequence ID" value="NZ_JAVUPU010000003.1"/>
</dbReference>
<organism evidence="2 3">
    <name type="scientific">Sphingosinicella rhizophila</name>
    <dbReference type="NCBI Taxonomy" id="3050082"/>
    <lineage>
        <taxon>Bacteria</taxon>
        <taxon>Pseudomonadati</taxon>
        <taxon>Pseudomonadota</taxon>
        <taxon>Alphaproteobacteria</taxon>
        <taxon>Sphingomonadales</taxon>
        <taxon>Sphingosinicellaceae</taxon>
        <taxon>Sphingosinicella</taxon>
    </lineage>
</organism>
<protein>
    <recommendedName>
        <fullName evidence="1">RES domain-containing protein</fullName>
    </recommendedName>
</protein>
<name>A0ABU3Q5E9_9SPHN</name>
<feature type="domain" description="RES" evidence="1">
    <location>
        <begin position="74"/>
        <end position="208"/>
    </location>
</feature>
<dbReference type="InterPro" id="IPR014914">
    <property type="entry name" value="RES_dom"/>
</dbReference>
<proteinExistence type="predicted"/>
<dbReference type="Pfam" id="PF08808">
    <property type="entry name" value="RES"/>
    <property type="match status" value="1"/>
</dbReference>
<keyword evidence="3" id="KW-1185">Reference proteome</keyword>
<reference evidence="2 3" key="1">
    <citation type="submission" date="2023-05" db="EMBL/GenBank/DDBJ databases">
        <authorList>
            <person name="Guo Y."/>
        </authorList>
    </citation>
    <scope>NUCLEOTIDE SEQUENCE [LARGE SCALE GENOMIC DNA]</scope>
    <source>
        <strain evidence="2 3">GR2756</strain>
    </source>
</reference>
<evidence type="ECO:0000313" key="3">
    <source>
        <dbReference type="Proteomes" id="UP001259572"/>
    </source>
</evidence>
<evidence type="ECO:0000313" key="2">
    <source>
        <dbReference type="EMBL" id="MDT9598634.1"/>
    </source>
</evidence>
<evidence type="ECO:0000259" key="1">
    <source>
        <dbReference type="Pfam" id="PF08808"/>
    </source>
</evidence>
<dbReference type="Proteomes" id="UP001259572">
    <property type="component" value="Unassembled WGS sequence"/>
</dbReference>
<accession>A0ABU3Q5E9</accession>
<comment type="caution">
    <text evidence="2">The sequence shown here is derived from an EMBL/GenBank/DDBJ whole genome shotgun (WGS) entry which is preliminary data.</text>
</comment>
<gene>
    <name evidence="2" type="ORF">RQX22_06705</name>
</gene>
<dbReference type="EMBL" id="JAVUPU010000003">
    <property type="protein sequence ID" value="MDT9598634.1"/>
    <property type="molecule type" value="Genomic_DNA"/>
</dbReference>